<feature type="compositionally biased region" description="Basic residues" evidence="1">
    <location>
        <begin position="1674"/>
        <end position="1683"/>
    </location>
</feature>
<comment type="caution">
    <text evidence="2">The sequence shown here is derived from an EMBL/GenBank/DDBJ whole genome shotgun (WGS) entry which is preliminary data.</text>
</comment>
<feature type="compositionally biased region" description="Basic residues" evidence="1">
    <location>
        <begin position="1644"/>
        <end position="1654"/>
    </location>
</feature>
<feature type="compositionally biased region" description="Polar residues" evidence="1">
    <location>
        <begin position="461"/>
        <end position="482"/>
    </location>
</feature>
<name>A0A0N1IIT8_LEPSE</name>
<feature type="region of interest" description="Disordered" evidence="1">
    <location>
        <begin position="431"/>
        <end position="512"/>
    </location>
</feature>
<gene>
    <name evidence="2" type="ORF">ABL78_5891</name>
</gene>
<dbReference type="Proteomes" id="UP000038009">
    <property type="component" value="Unassembled WGS sequence"/>
</dbReference>
<proteinExistence type="predicted"/>
<feature type="region of interest" description="Disordered" evidence="1">
    <location>
        <begin position="330"/>
        <end position="369"/>
    </location>
</feature>
<dbReference type="OrthoDB" id="278776at2759"/>
<feature type="compositionally biased region" description="Polar residues" evidence="1">
    <location>
        <begin position="1446"/>
        <end position="1455"/>
    </location>
</feature>
<dbReference type="EMBL" id="LJSK01000211">
    <property type="protein sequence ID" value="KPI85053.1"/>
    <property type="molecule type" value="Genomic_DNA"/>
</dbReference>
<evidence type="ECO:0000256" key="1">
    <source>
        <dbReference type="SAM" id="MobiDB-lite"/>
    </source>
</evidence>
<organism evidence="2 3">
    <name type="scientific">Leptomonas seymouri</name>
    <dbReference type="NCBI Taxonomy" id="5684"/>
    <lineage>
        <taxon>Eukaryota</taxon>
        <taxon>Discoba</taxon>
        <taxon>Euglenozoa</taxon>
        <taxon>Kinetoplastea</taxon>
        <taxon>Metakinetoplastina</taxon>
        <taxon>Trypanosomatida</taxon>
        <taxon>Trypanosomatidae</taxon>
        <taxon>Leishmaniinae</taxon>
        <taxon>Leptomonas</taxon>
    </lineage>
</organism>
<sequence>METSRDFSWGPRVVKEAPFTYGGRRRPVFDTDESLATAMDATRSAQRCSNTPTVPHDQSEGHRAHRRYSGKRGSPPRDMAAAVRDRARLSWLLEEDTLQFATAGAEAVRLVSFSMSSTPGTSLTSFPQLPVDPVPGCLRALRSTRSARAWSTLASGCLAEAAQLSEKDNDIVAWAACFILSGDPQRGLMLLESYVVATCVVVHEVLTGVLGRLPKCANPLLKRKNRPEGRGARSGSPVQDDSAHPYVQRKCLDRHNQVLMAWMRYRTTFSEHLPVELVCYDVNVNRTPEAVVRQVVLQSMQLVDAMEVHRWYIVALMLFTPVDISGCSDVTSGDGQSRKRGGGGDAGGNSGGTCHPYANTSPSADRVKDTDSVFTQARGVTSPSSAATSAARKAKSAGGGYHALSNLWFRYFFALDEPITPAVVAEGLYESSQGTRGRRDADGGPATPLATGGYAAKTPEVESSPSKTPFQVNDVSNSNSPCFTPGPGGTQLASVDHPNDGPPVSPPRSSVAAEAEAKEKVREGSFAFQPAGRFVKKMSWFWDNSKSSPSNAALHAASVVNGDSQRATAEPTWHLPATVALDQEQTCSLLLSHREEWDVYFITAVTAFYTHHYRTCMIAASRFLHLVESRRSSKGSYNPLEEEVAHHPSQNMENVGASSGMQASATSALPRASMLLSTMPSIQPYHLAFALFLRAWSALQIGERVQAGKDIVTLLEEKEDTLGYHVGCALALYGLPLPQAKDTLLAATHNFTNAVIKTVGPGAPAATSFSLLAQGYLYLLAEAVHATTLLQLGLVQQTIDVARSALKHAEASKLTEEDTLPLGTLRDVLVTAATAMEDSNAILDIPLSPHRLAYIAVCPAFFGGLCAGGIRVKPHSAVHRILYPQHVPLYWSTQLVIPFHMNRAMFLFNSGQVDGAWDDVCCAVAAVDELAGSVNFAFSDCFSLRVYHFAMTVGMRRLEVLLAADLEAAKVCLANPNDERAIEEKDIRLHDNELLIKEILRICKSVMYRMQRFFPHARETELFRSLISILRGEREGLSQAVVLSRRYPCSPAAQNVLTMALYFDYHFPEAVDNAYKSLQMFPHSAAVINMHRILQVKHSTYNFNYRKLLPIRYKPGSHDRLFTKRMIIVLILLAANLVILCLTIYVNVPSVTNIPDGLRYLAVRLQLPTVIPFFFAALFVIHATVAALTPKNLISVLMSDLFFVNTPFNRALYCLRCIPLVNVVNALLVSTLGNNFLFDSGSETFVLYFFLAVLFMPFTTRIWLLPSVDEPDVDIMVWLALLSLDSVIALFVVIPHIVMAFFEPYMFVLFYFFAPVERPGNEKGFTPPSSSIRRRLVLHARDSKYMSQRFATSSGSRFPHIIILKWLYIWSHCSMETRFLSESQLEADCYRAFPYFEGEEAKVLYAQVPQEPLCAAVTAVEEVAPRRSITSIIGVLHKQPPRGKQRSSPAASVSISEDAVGAHVNQKGRQRTVDASLSSSTYPSYDTSTGSASASYSYSTSSSLLSPCSGSSNGDYRASRSDDDSGDGDYDEVLPPEVRTVTAMRWLIGSTARERQAKRQHAASFVRPNRLSSIGAALSSQSDEDSGKEEGWRDAAEGDVCEDKDGGAHRAGTTGHEAVNGGDNTGSPLPTSLFPEETFGPHIGVHRGVHHRSQQRAGPSHNVATHTQNNNRADRRRRPNSRE</sequence>
<feature type="compositionally biased region" description="Low complexity" evidence="1">
    <location>
        <begin position="1476"/>
        <end position="1516"/>
    </location>
</feature>
<reference evidence="2 3" key="1">
    <citation type="journal article" date="2015" name="PLoS Pathog.">
        <title>Leptomonas seymouri: Adaptations to the Dixenous Life Cycle Analyzed by Genome Sequencing, Transcriptome Profiling and Co-infection with Leishmania donovani.</title>
        <authorList>
            <person name="Kraeva N."/>
            <person name="Butenko A."/>
            <person name="Hlavacova J."/>
            <person name="Kostygov A."/>
            <person name="Myskova J."/>
            <person name="Grybchuk D."/>
            <person name="Lestinova T."/>
            <person name="Votypka J."/>
            <person name="Volf P."/>
            <person name="Opperdoes F."/>
            <person name="Flegontov P."/>
            <person name="Lukes J."/>
            <person name="Yurchenko V."/>
        </authorList>
    </citation>
    <scope>NUCLEOTIDE SEQUENCE [LARGE SCALE GENOMIC DNA]</scope>
    <source>
        <strain evidence="2 3">ATCC 30220</strain>
    </source>
</reference>
<feature type="compositionally biased region" description="Acidic residues" evidence="1">
    <location>
        <begin position="1524"/>
        <end position="1534"/>
    </location>
</feature>
<feature type="region of interest" description="Disordered" evidence="1">
    <location>
        <begin position="41"/>
        <end position="79"/>
    </location>
</feature>
<feature type="region of interest" description="Disordered" evidence="1">
    <location>
        <begin position="222"/>
        <end position="243"/>
    </location>
</feature>
<feature type="region of interest" description="Disordered" evidence="1">
    <location>
        <begin position="1576"/>
        <end position="1683"/>
    </location>
</feature>
<feature type="region of interest" description="Disordered" evidence="1">
    <location>
        <begin position="1434"/>
        <end position="1536"/>
    </location>
</feature>
<accession>A0A0N1IIT8</accession>
<feature type="compositionally biased region" description="Polar residues" evidence="1">
    <location>
        <begin position="43"/>
        <end position="53"/>
    </location>
</feature>
<keyword evidence="3" id="KW-1185">Reference proteome</keyword>
<evidence type="ECO:0000313" key="3">
    <source>
        <dbReference type="Proteomes" id="UP000038009"/>
    </source>
</evidence>
<evidence type="ECO:0000313" key="2">
    <source>
        <dbReference type="EMBL" id="KPI85053.1"/>
    </source>
</evidence>
<dbReference type="VEuPathDB" id="TriTrypDB:Lsey_0211_0080"/>
<dbReference type="OMA" id="HRILYPQ"/>
<feature type="compositionally biased region" description="Basic and acidic residues" evidence="1">
    <location>
        <begin position="1588"/>
        <end position="1608"/>
    </location>
</feature>
<protein>
    <submittedName>
        <fullName evidence="2">Uncharacterized protein</fullName>
    </submittedName>
</protein>